<dbReference type="PANTHER" id="PTHR37302:SF3">
    <property type="entry name" value="DAMAGE-INDUCIBLE PROTEIN DINB"/>
    <property type="match status" value="1"/>
</dbReference>
<evidence type="ECO:0000256" key="1">
    <source>
        <dbReference type="ARBA" id="ARBA00008635"/>
    </source>
</evidence>
<gene>
    <name evidence="3" type="ORF">JOC86_002039</name>
</gene>
<dbReference type="SUPFAM" id="SSF109854">
    <property type="entry name" value="DinB/YfiT-like putative metalloenzymes"/>
    <property type="match status" value="1"/>
</dbReference>
<sequence length="174" mass="20781">MKLELKQGGFKVIELFYYNWQVREDWFKWCEKRFAEELVKERAGGMGSILKTLFHVIDCEQIWINQMKRTSVTQIDINSISTLQEVIEYSNFTKKQTEQFMREWNSNTEKKILEIKRRNGHLSSFSYGKIVKHIITHEVHHIGQLSVWSRQLGEKPVSSDLIYREFLSQSFETI</sequence>
<proteinExistence type="inferred from homology"/>
<accession>A0ABS2NCA6</accession>
<dbReference type="PANTHER" id="PTHR37302">
    <property type="entry name" value="SLR1116 PROTEIN"/>
    <property type="match status" value="1"/>
</dbReference>
<name>A0ABS2NCA6_9BACI</name>
<keyword evidence="2" id="KW-0479">Metal-binding</keyword>
<evidence type="ECO:0000256" key="2">
    <source>
        <dbReference type="ARBA" id="ARBA00022723"/>
    </source>
</evidence>
<dbReference type="Pfam" id="PF05163">
    <property type="entry name" value="DinB"/>
    <property type="match status" value="1"/>
</dbReference>
<organism evidence="3 4">
    <name type="scientific">Rossellomorea pakistanensis</name>
    <dbReference type="NCBI Taxonomy" id="992288"/>
    <lineage>
        <taxon>Bacteria</taxon>
        <taxon>Bacillati</taxon>
        <taxon>Bacillota</taxon>
        <taxon>Bacilli</taxon>
        <taxon>Bacillales</taxon>
        <taxon>Bacillaceae</taxon>
        <taxon>Rossellomorea</taxon>
    </lineage>
</organism>
<dbReference type="InterPro" id="IPR007837">
    <property type="entry name" value="DinB"/>
</dbReference>
<dbReference type="EMBL" id="JAFBDZ010000002">
    <property type="protein sequence ID" value="MBM7585497.1"/>
    <property type="molecule type" value="Genomic_DNA"/>
</dbReference>
<dbReference type="Gene3D" id="1.20.120.450">
    <property type="entry name" value="dinb family like domain"/>
    <property type="match status" value="1"/>
</dbReference>
<reference evidence="3 4" key="1">
    <citation type="submission" date="2021-01" db="EMBL/GenBank/DDBJ databases">
        <title>Genomic Encyclopedia of Type Strains, Phase IV (KMG-IV): sequencing the most valuable type-strain genomes for metagenomic binning, comparative biology and taxonomic classification.</title>
        <authorList>
            <person name="Goeker M."/>
        </authorList>
    </citation>
    <scope>NUCLEOTIDE SEQUENCE [LARGE SCALE GENOMIC DNA]</scope>
    <source>
        <strain evidence="3 4">DSM 24834</strain>
    </source>
</reference>
<comment type="caution">
    <text evidence="3">The sequence shown here is derived from an EMBL/GenBank/DDBJ whole genome shotgun (WGS) entry which is preliminary data.</text>
</comment>
<dbReference type="InterPro" id="IPR034660">
    <property type="entry name" value="DinB/YfiT-like"/>
</dbReference>
<protein>
    <submittedName>
        <fullName evidence="3">Damage-inducible protein DinB</fullName>
    </submittedName>
</protein>
<dbReference type="Proteomes" id="UP001646157">
    <property type="component" value="Unassembled WGS sequence"/>
</dbReference>
<evidence type="ECO:0000313" key="3">
    <source>
        <dbReference type="EMBL" id="MBM7585497.1"/>
    </source>
</evidence>
<evidence type="ECO:0000313" key="4">
    <source>
        <dbReference type="Proteomes" id="UP001646157"/>
    </source>
</evidence>
<comment type="similarity">
    <text evidence="1">Belongs to the DinB family.</text>
</comment>
<keyword evidence="4" id="KW-1185">Reference proteome</keyword>